<evidence type="ECO:0000259" key="2">
    <source>
        <dbReference type="PROSITE" id="PS51194"/>
    </source>
</evidence>
<protein>
    <submittedName>
        <fullName evidence="3">Helicase</fullName>
    </submittedName>
</protein>
<dbReference type="Proteomes" id="UP000233783">
    <property type="component" value="Unassembled WGS sequence"/>
</dbReference>
<feature type="domain" description="Helicase C-terminal" evidence="2">
    <location>
        <begin position="854"/>
        <end position="1070"/>
    </location>
</feature>
<name>A0A2N3QS38_9BIFI</name>
<dbReference type="PROSITE" id="PS51194">
    <property type="entry name" value="HELICASE_CTER"/>
    <property type="match status" value="1"/>
</dbReference>
<evidence type="ECO:0000256" key="1">
    <source>
        <dbReference type="SAM" id="MobiDB-lite"/>
    </source>
</evidence>
<proteinExistence type="predicted"/>
<evidence type="ECO:0000313" key="4">
    <source>
        <dbReference type="Proteomes" id="UP000233783"/>
    </source>
</evidence>
<dbReference type="EMBL" id="PCHB01000017">
    <property type="protein sequence ID" value="PKU94620.1"/>
    <property type="molecule type" value="Genomic_DNA"/>
</dbReference>
<keyword evidence="3" id="KW-0347">Helicase</keyword>
<organism evidence="3 4">
    <name type="scientific">Bifidobacterium pseudolongum subsp. globosum</name>
    <dbReference type="NCBI Taxonomy" id="1690"/>
    <lineage>
        <taxon>Bacteria</taxon>
        <taxon>Bacillati</taxon>
        <taxon>Actinomycetota</taxon>
        <taxon>Actinomycetes</taxon>
        <taxon>Bifidobacteriales</taxon>
        <taxon>Bifidobacteriaceae</taxon>
        <taxon>Bifidobacterium</taxon>
    </lineage>
</organism>
<feature type="compositionally biased region" description="Basic and acidic residues" evidence="1">
    <location>
        <begin position="1239"/>
        <end position="1256"/>
    </location>
</feature>
<sequence length="1256" mass="137816">MRRKVARKRTYDEVLPSKEYELSVPLDGSSYQVRENLQDILVRELCGPSDGEDELVDGNPKNKYLLGRIAPTQIVDSKLGSPEIDENAAEDDELEPYEDVDDDDTQDRPQKRGLVIPSSMGLRFQVPADLDAFTVHCSWATYSPESEQMVETADGGNAVRRKYRRTPQEHAKRVQLAALRDGETSALDLDGKVVLMVDRCVDASDPSRLLIEVALCNQQASEQRIPVSKWLFQTALNVDADGRAVFLPVHDWNQDESFSQIRDEEEKRLALQYRDRYEFAIGRTCSVDWTVSGEDKARATGVRTTWVPTAEVPQTLAQEVPGAQLDMMALAGADGAAVRQGLMPIADAYGQWLDAQCRAVGSLAPHLRATAMEAVDEAQQVHAQLVEGIEFLASNAEALRCFGFMNRVMAAQRVHTQIAALRATDPGLSLEAAEERVRSGRYAHHWRVFQLAFILMQVKALTEPSVPVRSDDSLANAQLLFFPTGGGKTEAYLGLAAYTFAIRRRQGVVDSADGGLNGDAGVAVLMRYTLRLLTSQQFQRASTLVCAAELERLRHPDVWGDEPFRIGLWVGTNVTPKRVKEAARDVSAKRERGSAAAPDVLQIVTCPWCGQELGGNQVDVNEDEGRVRVHCSNARGGCPFARGGLVRDGIPVLTTDEEIYRLVPAFVIATVDKFARLAREGMASSLFGYVGRKCDRHGYVPLLDADGKSDYPECSIKDNSAHPAKGKLPKAYVHPCGRLRPPDLIIQDELHLITGALGTTVGLFEGAIDVLSSWRDADGRQVKPMIVASSATVRNAADQIRNLYARGTTMFPPQVLDAADTFFSREEKCDREHPGRRYVGISTTGVRLSATEIQTTETLLRGAQRLMDAPGGGDAADPYMTLVGYFSSTRELAGMARFLQDDIAYHLRLGRRGSDLPTRRGSAGGALNVGELTSRIASTEIVRTLDRMSNRFSTRYDTTAVARRNAQLLRDGKAGECVYHPHDKAPYDVVLATSMLQVGVDVPRLGLMMIVGQPKNTAEYIQASSRVGRDPKRPGLVVTLGNWARPRDLAHFEQFKAYHESFYAHVEPLSVTPFSVASLERGVSGLLVSAARAIQGHVADGLTAERNAFRIDAQRDAVERLAHMLATRIDLASAGMAGDRAATLLRNRVDAWQDRAKRVGEQGDRLAYERCGSTGGYEPLIASAEEIGDTADVLLDGRFLVANSMREVQPEINILVSPDPGRMIDDDPTAPAWQARPGTQDDTKTGTRETNGRGKA</sequence>
<feature type="compositionally biased region" description="Acidic residues" evidence="1">
    <location>
        <begin position="83"/>
        <end position="105"/>
    </location>
</feature>
<feature type="region of interest" description="Disordered" evidence="1">
    <location>
        <begin position="76"/>
        <end position="112"/>
    </location>
</feature>
<dbReference type="NCBIfam" id="NF038325">
    <property type="entry name" value="DISARM_DrmAS"/>
    <property type="match status" value="1"/>
</dbReference>
<comment type="caution">
    <text evidence="3">The sequence shown here is derived from an EMBL/GenBank/DDBJ whole genome shotgun (WGS) entry which is preliminary data.</text>
</comment>
<dbReference type="Gene3D" id="3.40.50.300">
    <property type="entry name" value="P-loop containing nucleotide triphosphate hydrolases"/>
    <property type="match status" value="1"/>
</dbReference>
<dbReference type="InterPro" id="IPR001650">
    <property type="entry name" value="Helicase_C-like"/>
</dbReference>
<keyword evidence="3" id="KW-0547">Nucleotide-binding</keyword>
<dbReference type="GO" id="GO:0004386">
    <property type="term" value="F:helicase activity"/>
    <property type="evidence" value="ECO:0007669"/>
    <property type="project" value="UniProtKB-KW"/>
</dbReference>
<evidence type="ECO:0000313" key="3">
    <source>
        <dbReference type="EMBL" id="PKU94620.1"/>
    </source>
</evidence>
<feature type="region of interest" description="Disordered" evidence="1">
    <location>
        <begin position="1217"/>
        <end position="1256"/>
    </location>
</feature>
<accession>A0A2N3QS38</accession>
<reference evidence="3 4" key="1">
    <citation type="submission" date="2017-10" db="EMBL/GenBank/DDBJ databases">
        <title>Bifidobacterium genomics.</title>
        <authorList>
            <person name="Lugli G.A."/>
            <person name="Milani C."/>
            <person name="Mancabelli L."/>
        </authorList>
    </citation>
    <scope>NUCLEOTIDE SEQUENCE [LARGE SCALE GENOMIC DNA]</scope>
    <source>
        <strain evidence="3 4">1744B</strain>
    </source>
</reference>
<keyword evidence="3" id="KW-0378">Hydrolase</keyword>
<dbReference type="RefSeq" id="WP_101393819.1">
    <property type="nucleotide sequence ID" value="NZ_PCHB01000017.1"/>
</dbReference>
<dbReference type="SUPFAM" id="SSF52540">
    <property type="entry name" value="P-loop containing nucleoside triphosphate hydrolases"/>
    <property type="match status" value="1"/>
</dbReference>
<dbReference type="InterPro" id="IPR027417">
    <property type="entry name" value="P-loop_NTPase"/>
</dbReference>
<gene>
    <name evidence="3" type="ORF">CQR56_1524</name>
</gene>
<dbReference type="AlphaFoldDB" id="A0A2N3QS38"/>
<dbReference type="Pfam" id="PF00271">
    <property type="entry name" value="Helicase_C"/>
    <property type="match status" value="1"/>
</dbReference>
<dbReference type="SMART" id="SM00490">
    <property type="entry name" value="HELICc"/>
    <property type="match status" value="1"/>
</dbReference>
<dbReference type="CDD" id="cd18785">
    <property type="entry name" value="SF2_C"/>
    <property type="match status" value="1"/>
</dbReference>
<keyword evidence="3" id="KW-0067">ATP-binding</keyword>